<dbReference type="InterPro" id="IPR003582">
    <property type="entry name" value="ShKT_dom"/>
</dbReference>
<evidence type="ECO:0000256" key="2">
    <source>
        <dbReference type="ARBA" id="ARBA00023157"/>
    </source>
</evidence>
<dbReference type="SMART" id="SM00198">
    <property type="entry name" value="SCP"/>
    <property type="match status" value="1"/>
</dbReference>
<dbReference type="AlphaFoldDB" id="A0AAX6QKT8"/>
<dbReference type="InterPro" id="IPR018244">
    <property type="entry name" value="Allrgn_V5/Tpx1_CS"/>
</dbReference>
<evidence type="ECO:0000259" key="4">
    <source>
        <dbReference type="PROSITE" id="PS51670"/>
    </source>
</evidence>
<proteinExistence type="inferred from homology"/>
<accession>A0AAX6QKT8</accession>
<dbReference type="Gene3D" id="1.10.10.740">
    <property type="entry name" value="Crisp domain"/>
    <property type="match status" value="1"/>
</dbReference>
<evidence type="ECO:0000313" key="5">
    <source>
        <dbReference type="Proteomes" id="UP000694906"/>
    </source>
</evidence>
<dbReference type="InterPro" id="IPR001283">
    <property type="entry name" value="CRISP-related"/>
</dbReference>
<evidence type="ECO:0000256" key="1">
    <source>
        <dbReference type="ARBA" id="ARBA00009923"/>
    </source>
</evidence>
<dbReference type="PROSITE" id="PS01010">
    <property type="entry name" value="CRISP_2"/>
    <property type="match status" value="1"/>
</dbReference>
<dbReference type="KEGG" id="hgl:101719771"/>
<feature type="disulfide bond" evidence="3">
    <location>
        <begin position="230"/>
        <end position="248"/>
    </location>
</feature>
<dbReference type="Gene3D" id="3.40.33.10">
    <property type="entry name" value="CAP"/>
    <property type="match status" value="1"/>
</dbReference>
<dbReference type="GO" id="GO:0005576">
    <property type="term" value="C:extracellular region"/>
    <property type="evidence" value="ECO:0007669"/>
    <property type="project" value="InterPro"/>
</dbReference>
<dbReference type="Pfam" id="PF00188">
    <property type="entry name" value="CAP"/>
    <property type="match status" value="1"/>
</dbReference>
<comment type="caution">
    <text evidence="3">Lacks conserved residue(s) required for the propagation of feature annotation.</text>
</comment>
<dbReference type="Pfam" id="PF08562">
    <property type="entry name" value="Crisp"/>
    <property type="match status" value="1"/>
</dbReference>
<dbReference type="PROSITE" id="PS51670">
    <property type="entry name" value="SHKT"/>
    <property type="match status" value="1"/>
</dbReference>
<evidence type="ECO:0000256" key="3">
    <source>
        <dbReference type="PROSITE-ProRule" id="PRU01005"/>
    </source>
</evidence>
<dbReference type="SUPFAM" id="SSF55797">
    <property type="entry name" value="PR-1-like"/>
    <property type="match status" value="1"/>
</dbReference>
<dbReference type="GeneID" id="101719771"/>
<dbReference type="InterPro" id="IPR035940">
    <property type="entry name" value="CAP_sf"/>
</dbReference>
<name>A0AAX6QKT8_HETGA</name>
<organism evidence="5 6">
    <name type="scientific">Heterocephalus glaber</name>
    <name type="common">Naked mole rat</name>
    <dbReference type="NCBI Taxonomy" id="10181"/>
    <lineage>
        <taxon>Eukaryota</taxon>
        <taxon>Metazoa</taxon>
        <taxon>Chordata</taxon>
        <taxon>Craniata</taxon>
        <taxon>Vertebrata</taxon>
        <taxon>Euteleostomi</taxon>
        <taxon>Mammalia</taxon>
        <taxon>Eutheria</taxon>
        <taxon>Euarchontoglires</taxon>
        <taxon>Glires</taxon>
        <taxon>Rodentia</taxon>
        <taxon>Hystricomorpha</taxon>
        <taxon>Bathyergidae</taxon>
        <taxon>Heterocephalus</taxon>
    </lineage>
</organism>
<dbReference type="InterPro" id="IPR013871">
    <property type="entry name" value="Cysteine_rich_secretory"/>
</dbReference>
<dbReference type="PANTHER" id="PTHR10334">
    <property type="entry name" value="CYSTEINE-RICH SECRETORY PROTEIN-RELATED"/>
    <property type="match status" value="1"/>
</dbReference>
<feature type="disulfide bond" evidence="3">
    <location>
        <begin position="239"/>
        <end position="252"/>
    </location>
</feature>
<feature type="domain" description="ShKT" evidence="4">
    <location>
        <begin position="221"/>
        <end position="254"/>
    </location>
</feature>
<dbReference type="RefSeq" id="XP_004875510.1">
    <property type="nucleotide sequence ID" value="XM_004875453.2"/>
</dbReference>
<dbReference type="FunFam" id="3.40.33.10:FF:000005">
    <property type="entry name" value="Cysteine-rich secretory protein 2"/>
    <property type="match status" value="1"/>
</dbReference>
<protein>
    <submittedName>
        <fullName evidence="6">Cysteine-rich secretory protein 3-like isoform X1</fullName>
    </submittedName>
</protein>
<dbReference type="FunFam" id="1.10.10.740:FF:000001">
    <property type="entry name" value="Cysteine-rich secretory protein 2"/>
    <property type="match status" value="1"/>
</dbReference>
<dbReference type="PROSITE" id="PS01009">
    <property type="entry name" value="CRISP_1"/>
    <property type="match status" value="1"/>
</dbReference>
<keyword evidence="5" id="KW-1185">Reference proteome</keyword>
<comment type="similarity">
    <text evidence="1">Belongs to the CRISP family.</text>
</comment>
<dbReference type="PRINTS" id="PR00837">
    <property type="entry name" value="V5TPXLIKE"/>
</dbReference>
<gene>
    <name evidence="6" type="primary">LOC101719771</name>
</gene>
<evidence type="ECO:0000313" key="6">
    <source>
        <dbReference type="RefSeq" id="XP_004875510.1"/>
    </source>
</evidence>
<dbReference type="InterPro" id="IPR014044">
    <property type="entry name" value="CAP_dom"/>
</dbReference>
<dbReference type="Proteomes" id="UP000694906">
    <property type="component" value="Unplaced"/>
</dbReference>
<reference evidence="6" key="1">
    <citation type="submission" date="2025-08" db="UniProtKB">
        <authorList>
            <consortium name="RefSeq"/>
        </authorList>
    </citation>
    <scope>IDENTIFICATION</scope>
</reference>
<sequence length="259" mass="29434">MKKILHPALRTNSAMALFSVILFLVAMLLPSFPVKGNEKRVFAALSTTLPEVQKEIVNKHNELRRAVSPSASDMLKMEWSRAAAKKAQAWADQCQYRHSRKEDRKLNVGCGENLFMSSAPFSWSSAIQGWYDERRNFIFNVGPKTPDAVIGHYTQVVWYSSSRVGCGIAHCPRNPVFKYYMVCHYCPAGNYVARRYAPYKQGPHCASCPDHCEDRLCTNGCDYENRYSNCEDLKNKVTCSHPMVKNNCQASCYCEGKIY</sequence>
<keyword evidence="2 3" id="KW-1015">Disulfide bond</keyword>
<dbReference type="InterPro" id="IPR042076">
    <property type="entry name" value="Crisp-like_dom"/>
</dbReference>
<dbReference type="SUPFAM" id="SSF57546">
    <property type="entry name" value="Crisp domain-like"/>
    <property type="match status" value="1"/>
</dbReference>